<dbReference type="RefSeq" id="WP_277105597.1">
    <property type="nucleotide sequence ID" value="NZ_BAAAJS010000042.1"/>
</dbReference>
<dbReference type="InterPro" id="IPR013549">
    <property type="entry name" value="DUF1731"/>
</dbReference>
<dbReference type="EMBL" id="JAVDYF010000001">
    <property type="protein sequence ID" value="MDR7355761.1"/>
    <property type="molecule type" value="Genomic_DNA"/>
</dbReference>
<dbReference type="InterPro" id="IPR036291">
    <property type="entry name" value="NAD(P)-bd_dom_sf"/>
</dbReference>
<feature type="domain" description="DUF1731" evidence="4">
    <location>
        <begin position="395"/>
        <end position="442"/>
    </location>
</feature>
<sequence length="525" mass="56621">MSLTTSHVVPASRSEVWQWHTRPGAVARLSPPFFPFTPIQQADSLSTGTTVFALPAGLRWVARHDLSGYVKGFKFTDVCVTAPIKALANWRHVHNFLDASSADSGPATTVTDEVFTRLPKATLAPMFAYRQQQLIEDMRAKARFEAISSRRLTVAITGSRGLVGRALSAQLTTLGHEVVPLVRSNPKPGQRLWDPVRPDVNLLDGVDVLVHLAGEPIFGRFTEAHKKALWDSRVGPTEALAKLVAVSKSCHTFVSASTVGIYGHDRGEVALSEDSELGQGFLADLARNWEEATVPAQVEGKRVVNLRTGIIISGRGGILPVLRTLFSTGLGGHFDDGQQWFSWVALDDVTDVIITACLDSSLSGPVNVTAPNPVINKELARTMGQQLRRPARFPIPSIGPKVLLGSQGAAEFALADQRVLPTALLSRGHVFRYEDLSAALAHELGNEKLFDAPATVAGDDSVESTQDVQSSKISLKKVKMLRSSAKDMDSDGEDCASGEKGALSDQGAGEQVSQGQSKRWRLPGF</sequence>
<evidence type="ECO:0000259" key="3">
    <source>
        <dbReference type="Pfam" id="PF01370"/>
    </source>
</evidence>
<dbReference type="Gene3D" id="3.40.50.720">
    <property type="entry name" value="NAD(P)-binding Rossmann-like Domain"/>
    <property type="match status" value="1"/>
</dbReference>
<dbReference type="SUPFAM" id="SSF51735">
    <property type="entry name" value="NAD(P)-binding Rossmann-fold domains"/>
    <property type="match status" value="1"/>
</dbReference>
<dbReference type="SUPFAM" id="SSF55961">
    <property type="entry name" value="Bet v1-like"/>
    <property type="match status" value="1"/>
</dbReference>
<dbReference type="Pfam" id="PF08338">
    <property type="entry name" value="DUF1731"/>
    <property type="match status" value="1"/>
</dbReference>
<dbReference type="PANTHER" id="PTHR11092">
    <property type="entry name" value="SUGAR NUCLEOTIDE EPIMERASE RELATED"/>
    <property type="match status" value="1"/>
</dbReference>
<dbReference type="Pfam" id="PF01370">
    <property type="entry name" value="Epimerase"/>
    <property type="match status" value="1"/>
</dbReference>
<comment type="similarity">
    <text evidence="1">Belongs to the NAD(P)-dependent epimerase/dehydratase family. SDR39U1 subfamily.</text>
</comment>
<proteinExistence type="inferred from homology"/>
<evidence type="ECO:0000313" key="5">
    <source>
        <dbReference type="EMBL" id="MDR7355761.1"/>
    </source>
</evidence>
<dbReference type="CDD" id="cd07820">
    <property type="entry name" value="SRPBCC_3"/>
    <property type="match status" value="1"/>
</dbReference>
<organism evidence="5 6">
    <name type="scientific">Corynebacterium felinum</name>
    <dbReference type="NCBI Taxonomy" id="131318"/>
    <lineage>
        <taxon>Bacteria</taxon>
        <taxon>Bacillati</taxon>
        <taxon>Actinomycetota</taxon>
        <taxon>Actinomycetes</taxon>
        <taxon>Mycobacteriales</taxon>
        <taxon>Corynebacteriaceae</taxon>
        <taxon>Corynebacterium</taxon>
    </lineage>
</organism>
<dbReference type="NCBIfam" id="TIGR01777">
    <property type="entry name" value="yfcH"/>
    <property type="match status" value="1"/>
</dbReference>
<dbReference type="Proteomes" id="UP001183619">
    <property type="component" value="Unassembled WGS sequence"/>
</dbReference>
<evidence type="ECO:0000259" key="4">
    <source>
        <dbReference type="Pfam" id="PF08338"/>
    </source>
</evidence>
<comment type="caution">
    <text evidence="5">The sequence shown here is derived from an EMBL/GenBank/DDBJ whole genome shotgun (WGS) entry which is preliminary data.</text>
</comment>
<protein>
    <submittedName>
        <fullName evidence="5">Uncharacterized protein (TIGR01777 family)</fullName>
    </submittedName>
</protein>
<dbReference type="InterPro" id="IPR023393">
    <property type="entry name" value="START-like_dom_sf"/>
</dbReference>
<reference evidence="5 6" key="1">
    <citation type="submission" date="2023-07" db="EMBL/GenBank/DDBJ databases">
        <title>Sequencing the genomes of 1000 actinobacteria strains.</title>
        <authorList>
            <person name="Klenk H.-P."/>
        </authorList>
    </citation>
    <scope>NUCLEOTIDE SEQUENCE [LARGE SCALE GENOMIC DNA]</scope>
    <source>
        <strain evidence="5 6">DSM 44508</strain>
    </source>
</reference>
<dbReference type="InterPro" id="IPR010099">
    <property type="entry name" value="SDR39U1"/>
</dbReference>
<feature type="region of interest" description="Disordered" evidence="2">
    <location>
        <begin position="483"/>
        <end position="525"/>
    </location>
</feature>
<gene>
    <name evidence="5" type="ORF">J2S37_002299</name>
</gene>
<feature type="domain" description="NAD-dependent epimerase/dehydratase" evidence="3">
    <location>
        <begin position="154"/>
        <end position="357"/>
    </location>
</feature>
<dbReference type="PANTHER" id="PTHR11092:SF0">
    <property type="entry name" value="EPIMERASE FAMILY PROTEIN SDR39U1"/>
    <property type="match status" value="1"/>
</dbReference>
<evidence type="ECO:0000313" key="6">
    <source>
        <dbReference type="Proteomes" id="UP001183619"/>
    </source>
</evidence>
<dbReference type="Gene3D" id="3.30.530.20">
    <property type="match status" value="1"/>
</dbReference>
<keyword evidence="6" id="KW-1185">Reference proteome</keyword>
<dbReference type="InterPro" id="IPR001509">
    <property type="entry name" value="Epimerase_deHydtase"/>
</dbReference>
<name>A0ABU2BBK8_9CORY</name>
<evidence type="ECO:0000256" key="1">
    <source>
        <dbReference type="ARBA" id="ARBA00009353"/>
    </source>
</evidence>
<evidence type="ECO:0000256" key="2">
    <source>
        <dbReference type="SAM" id="MobiDB-lite"/>
    </source>
</evidence>
<accession>A0ABU2BBK8</accession>